<accession>A0A554SPQ0</accession>
<dbReference type="PANTHER" id="PTHR46211:SF14">
    <property type="entry name" value="GLYCEROPHOSPHODIESTER PHOSPHODIESTERASE"/>
    <property type="match status" value="1"/>
</dbReference>
<dbReference type="PROSITE" id="PS51704">
    <property type="entry name" value="GP_PDE"/>
    <property type="match status" value="1"/>
</dbReference>
<evidence type="ECO:0000259" key="1">
    <source>
        <dbReference type="PROSITE" id="PS51704"/>
    </source>
</evidence>
<protein>
    <recommendedName>
        <fullName evidence="1">GP-PDE domain-containing protein</fullName>
    </recommendedName>
</protein>
<reference evidence="2 3" key="1">
    <citation type="submission" date="2019-07" db="EMBL/GenBank/DDBJ databases">
        <authorList>
            <person name="Zhao L.H."/>
        </authorList>
    </citation>
    <scope>NUCLEOTIDE SEQUENCE [LARGE SCALE GENOMIC DNA]</scope>
    <source>
        <strain evidence="2 3">Co35</strain>
    </source>
</reference>
<gene>
    <name evidence="2" type="ORF">FNM00_01620</name>
</gene>
<dbReference type="Pfam" id="PF03009">
    <property type="entry name" value="GDPD"/>
    <property type="match status" value="1"/>
</dbReference>
<dbReference type="Gene3D" id="3.20.20.190">
    <property type="entry name" value="Phosphatidylinositol (PI) phosphodiesterase"/>
    <property type="match status" value="1"/>
</dbReference>
<dbReference type="AlphaFoldDB" id="A0A554SPQ0"/>
<dbReference type="InterPro" id="IPR030395">
    <property type="entry name" value="GP_PDE_dom"/>
</dbReference>
<dbReference type="Proteomes" id="UP000316988">
    <property type="component" value="Unassembled WGS sequence"/>
</dbReference>
<evidence type="ECO:0000313" key="2">
    <source>
        <dbReference type="EMBL" id="TSD68320.1"/>
    </source>
</evidence>
<dbReference type="EMBL" id="VLNT01000001">
    <property type="protein sequence ID" value="TSD68320.1"/>
    <property type="molecule type" value="Genomic_DNA"/>
</dbReference>
<proteinExistence type="predicted"/>
<organism evidence="2 3">
    <name type="scientific">Aeromicrobium piscarium</name>
    <dbReference type="NCBI Taxonomy" id="2590901"/>
    <lineage>
        <taxon>Bacteria</taxon>
        <taxon>Bacillati</taxon>
        <taxon>Actinomycetota</taxon>
        <taxon>Actinomycetes</taxon>
        <taxon>Propionibacteriales</taxon>
        <taxon>Nocardioidaceae</taxon>
        <taxon>Aeromicrobium</taxon>
    </lineage>
</organism>
<sequence>MTTEPTEGTITGIVDGTRRVRINGHRGQSFTAPENTLPAMLDAATLGADGIEFDVHLTADGHIVALHDQTLRRTTDVERVFPGRSEEPVWNFTAAEIARLDAGAWKGPLWAGTPLPFIADILKAFRGRPQTLCIELKATQIDPVRLAAALAATVGRRPNVTFLSFQRPLIDAVRRAIPGAKTALAAVRRPSTADLDSYDEFHLDGTLLTRRVIDEIHLRGKTVTAWTVDSPGVARRLAVMGVDAITTNRVDVIRHELHVARWDSAG</sequence>
<dbReference type="InterPro" id="IPR017946">
    <property type="entry name" value="PLC-like_Pdiesterase_TIM-brl"/>
</dbReference>
<comment type="caution">
    <text evidence="2">The sequence shown here is derived from an EMBL/GenBank/DDBJ whole genome shotgun (WGS) entry which is preliminary data.</text>
</comment>
<name>A0A554SPQ0_9ACTN</name>
<evidence type="ECO:0000313" key="3">
    <source>
        <dbReference type="Proteomes" id="UP000316988"/>
    </source>
</evidence>
<dbReference type="RefSeq" id="WP_143911268.1">
    <property type="nucleotide sequence ID" value="NZ_VLNT01000001.1"/>
</dbReference>
<dbReference type="SUPFAM" id="SSF51695">
    <property type="entry name" value="PLC-like phosphodiesterases"/>
    <property type="match status" value="1"/>
</dbReference>
<dbReference type="GO" id="GO:0008081">
    <property type="term" value="F:phosphoric diester hydrolase activity"/>
    <property type="evidence" value="ECO:0007669"/>
    <property type="project" value="InterPro"/>
</dbReference>
<keyword evidence="3" id="KW-1185">Reference proteome</keyword>
<dbReference type="GO" id="GO:0006629">
    <property type="term" value="P:lipid metabolic process"/>
    <property type="evidence" value="ECO:0007669"/>
    <property type="project" value="InterPro"/>
</dbReference>
<dbReference type="OrthoDB" id="9758957at2"/>
<dbReference type="PANTHER" id="PTHR46211">
    <property type="entry name" value="GLYCEROPHOSPHORYL DIESTER PHOSPHODIESTERASE"/>
    <property type="match status" value="1"/>
</dbReference>
<feature type="domain" description="GP-PDE" evidence="1">
    <location>
        <begin position="20"/>
        <end position="257"/>
    </location>
</feature>